<name>A0A830CI78_9LAMI</name>
<dbReference type="Proteomes" id="UP000653305">
    <property type="component" value="Unassembled WGS sequence"/>
</dbReference>
<keyword evidence="2" id="KW-0689">Ribosomal protein</keyword>
<sequence>MICTLVSLSSTARRLTSSSVTSFWSDLSRRAPSSAMWRITSVTVGFSLGLLGITLLLSPTTRITKPLGLSSHQEPRKSCQVVVVPGKLLFSG</sequence>
<dbReference type="AlphaFoldDB" id="A0A830CI78"/>
<keyword evidence="1" id="KW-0472">Membrane</keyword>
<evidence type="ECO:0000256" key="1">
    <source>
        <dbReference type="SAM" id="Phobius"/>
    </source>
</evidence>
<keyword evidence="3" id="KW-1185">Reference proteome</keyword>
<keyword evidence="2" id="KW-0687">Ribonucleoprotein</keyword>
<dbReference type="EMBL" id="BMAC01000572">
    <property type="protein sequence ID" value="GFP99430.1"/>
    <property type="molecule type" value="Genomic_DNA"/>
</dbReference>
<proteinExistence type="predicted"/>
<keyword evidence="1" id="KW-1133">Transmembrane helix</keyword>
<feature type="transmembrane region" description="Helical" evidence="1">
    <location>
        <begin position="38"/>
        <end position="57"/>
    </location>
</feature>
<reference evidence="2" key="1">
    <citation type="submission" date="2020-07" db="EMBL/GenBank/DDBJ databases">
        <title>Ethylene signaling mediates host invasion by parasitic plants.</title>
        <authorList>
            <person name="Yoshida S."/>
        </authorList>
    </citation>
    <scope>NUCLEOTIDE SEQUENCE</scope>
    <source>
        <strain evidence="2">Okayama</strain>
    </source>
</reference>
<gene>
    <name evidence="2" type="ORF">PHJA_002087100</name>
</gene>
<comment type="caution">
    <text evidence="2">The sequence shown here is derived from an EMBL/GenBank/DDBJ whole genome shotgun (WGS) entry which is preliminary data.</text>
</comment>
<protein>
    <submittedName>
        <fullName evidence="2">60S ribosomal protein l8-3</fullName>
    </submittedName>
</protein>
<dbReference type="GO" id="GO:0005840">
    <property type="term" value="C:ribosome"/>
    <property type="evidence" value="ECO:0007669"/>
    <property type="project" value="UniProtKB-KW"/>
</dbReference>
<keyword evidence="1" id="KW-0812">Transmembrane</keyword>
<accession>A0A830CI78</accession>
<organism evidence="2 3">
    <name type="scientific">Phtheirospermum japonicum</name>
    <dbReference type="NCBI Taxonomy" id="374723"/>
    <lineage>
        <taxon>Eukaryota</taxon>
        <taxon>Viridiplantae</taxon>
        <taxon>Streptophyta</taxon>
        <taxon>Embryophyta</taxon>
        <taxon>Tracheophyta</taxon>
        <taxon>Spermatophyta</taxon>
        <taxon>Magnoliopsida</taxon>
        <taxon>eudicotyledons</taxon>
        <taxon>Gunneridae</taxon>
        <taxon>Pentapetalae</taxon>
        <taxon>asterids</taxon>
        <taxon>lamiids</taxon>
        <taxon>Lamiales</taxon>
        <taxon>Orobanchaceae</taxon>
        <taxon>Orobanchaceae incertae sedis</taxon>
        <taxon>Phtheirospermum</taxon>
    </lineage>
</organism>
<evidence type="ECO:0000313" key="3">
    <source>
        <dbReference type="Proteomes" id="UP000653305"/>
    </source>
</evidence>
<evidence type="ECO:0000313" key="2">
    <source>
        <dbReference type="EMBL" id="GFP99430.1"/>
    </source>
</evidence>